<keyword evidence="2" id="KW-1185">Reference proteome</keyword>
<sequence length="55" mass="6056">MAPGPPRNGLVTNSDRSYLTPTSLGTASEQGKKESHSKTNNAYNNRPSRHNIWSE</sequence>
<accession>A0ACA9P4L6</accession>
<comment type="caution">
    <text evidence="1">The sequence shown here is derived from an EMBL/GenBank/DDBJ whole genome shotgun (WGS) entry which is preliminary data.</text>
</comment>
<protein>
    <submittedName>
        <fullName evidence="1">5924_t:CDS:1</fullName>
    </submittedName>
</protein>
<gene>
    <name evidence="1" type="ORF">SPELUC_LOCUS10725</name>
</gene>
<dbReference type="EMBL" id="CAJVPW010020755">
    <property type="protein sequence ID" value="CAG8690496.1"/>
    <property type="molecule type" value="Genomic_DNA"/>
</dbReference>
<evidence type="ECO:0000313" key="1">
    <source>
        <dbReference type="EMBL" id="CAG8690496.1"/>
    </source>
</evidence>
<feature type="non-terminal residue" evidence="1">
    <location>
        <position position="55"/>
    </location>
</feature>
<dbReference type="Proteomes" id="UP000789366">
    <property type="component" value="Unassembled WGS sequence"/>
</dbReference>
<name>A0ACA9P4L6_9GLOM</name>
<organism evidence="1 2">
    <name type="scientific">Cetraspora pellucida</name>
    <dbReference type="NCBI Taxonomy" id="1433469"/>
    <lineage>
        <taxon>Eukaryota</taxon>
        <taxon>Fungi</taxon>
        <taxon>Fungi incertae sedis</taxon>
        <taxon>Mucoromycota</taxon>
        <taxon>Glomeromycotina</taxon>
        <taxon>Glomeromycetes</taxon>
        <taxon>Diversisporales</taxon>
        <taxon>Gigasporaceae</taxon>
        <taxon>Cetraspora</taxon>
    </lineage>
</organism>
<evidence type="ECO:0000313" key="2">
    <source>
        <dbReference type="Proteomes" id="UP000789366"/>
    </source>
</evidence>
<reference evidence="1" key="1">
    <citation type="submission" date="2021-06" db="EMBL/GenBank/DDBJ databases">
        <authorList>
            <person name="Kallberg Y."/>
            <person name="Tangrot J."/>
            <person name="Rosling A."/>
        </authorList>
    </citation>
    <scope>NUCLEOTIDE SEQUENCE</scope>
    <source>
        <strain evidence="1">28 12/20/2015</strain>
    </source>
</reference>
<proteinExistence type="predicted"/>